<name>A0A7X0SIT0_9CLOT</name>
<dbReference type="RefSeq" id="WP_185165310.1">
    <property type="nucleotide sequence ID" value="NZ_JACKWY010000012.1"/>
</dbReference>
<evidence type="ECO:0000313" key="1">
    <source>
        <dbReference type="EMBL" id="MBB6716246.1"/>
    </source>
</evidence>
<organism evidence="1 2">
    <name type="scientific">Clostridium gasigenes</name>
    <dbReference type="NCBI Taxonomy" id="94869"/>
    <lineage>
        <taxon>Bacteria</taxon>
        <taxon>Bacillati</taxon>
        <taxon>Bacillota</taxon>
        <taxon>Clostridia</taxon>
        <taxon>Eubacteriales</taxon>
        <taxon>Clostridiaceae</taxon>
        <taxon>Clostridium</taxon>
    </lineage>
</organism>
<gene>
    <name evidence="1" type="ORF">H7E68_16195</name>
</gene>
<protein>
    <submittedName>
        <fullName evidence="1">Uncharacterized protein</fullName>
    </submittedName>
</protein>
<evidence type="ECO:0000313" key="2">
    <source>
        <dbReference type="Proteomes" id="UP000585258"/>
    </source>
</evidence>
<sequence>MEIIRNINSTVISNGQMISAALKDLELNRINGIYLGEVANFKEYDPSTHSHEAINNMASTINTLVIGPLDQLYDGSDDVGYVRRIVILMVLALHHRALICSELKNTYNDNRDDHLLVQLKRLKECCKWVQNNQNNRNVVPTMSVWRDCELTPHPGTVCLPIPHEDEPLDFPTSCCSDHYYAFEAERKLLKKDIKRLETVDESISHLEN</sequence>
<proteinExistence type="predicted"/>
<accession>A0A7X0SIT0</accession>
<dbReference type="AlphaFoldDB" id="A0A7X0SIT0"/>
<dbReference type="EMBL" id="JACKWY010000012">
    <property type="protein sequence ID" value="MBB6716246.1"/>
    <property type="molecule type" value="Genomic_DNA"/>
</dbReference>
<comment type="caution">
    <text evidence="1">The sequence shown here is derived from an EMBL/GenBank/DDBJ whole genome shotgun (WGS) entry which is preliminary data.</text>
</comment>
<dbReference type="Proteomes" id="UP000585258">
    <property type="component" value="Unassembled WGS sequence"/>
</dbReference>
<reference evidence="1 2" key="1">
    <citation type="submission" date="2020-08" db="EMBL/GenBank/DDBJ databases">
        <title>Clostridia isolated from Swiss meat.</title>
        <authorList>
            <person name="Wambui J."/>
            <person name="Stevens M.J.A."/>
            <person name="Stephan R."/>
        </authorList>
    </citation>
    <scope>NUCLEOTIDE SEQUENCE [LARGE SCALE GENOMIC DNA]</scope>
    <source>
        <strain evidence="1 2">CM001</strain>
    </source>
</reference>